<name>A0ABZ3IYG1_SPOA4</name>
<dbReference type="SUPFAM" id="SSF143555">
    <property type="entry name" value="FwdE-like"/>
    <property type="match status" value="1"/>
</dbReference>
<reference evidence="2" key="1">
    <citation type="submission" date="2024-05" db="EMBL/GenBank/DDBJ databases">
        <title>Isolation and characterization of Sporomusa carbonis sp. nov., a carboxydotrophic hydrogenogen in the genus of Sporomusa isolated from a charcoal burning pile.</title>
        <authorList>
            <person name="Boeer T."/>
            <person name="Rosenbaum F."/>
            <person name="Eysell L."/>
            <person name="Mueller V."/>
            <person name="Daniel R."/>
            <person name="Poehlein A."/>
        </authorList>
    </citation>
    <scope>NUCLEOTIDE SEQUENCE [LARGE SCALE GENOMIC DNA]</scope>
    <source>
        <strain evidence="2">DSM 3132</strain>
    </source>
</reference>
<dbReference type="Gene3D" id="3.30.1330.130">
    <property type="match status" value="1"/>
</dbReference>
<dbReference type="Proteomes" id="UP000216052">
    <property type="component" value="Chromosome"/>
</dbReference>
<dbReference type="RefSeq" id="WP_093795147.1">
    <property type="nucleotide sequence ID" value="NZ_CP155571.1"/>
</dbReference>
<dbReference type="EMBL" id="CP155571">
    <property type="protein sequence ID" value="XFO70896.1"/>
    <property type="molecule type" value="Genomic_DNA"/>
</dbReference>
<evidence type="ECO:0000313" key="3">
    <source>
        <dbReference type="Proteomes" id="UP000216052"/>
    </source>
</evidence>
<sequence>MNKQQWDKCVEFHGHECPGLAIGFKACEAVREKLGITLFEEYSQGW</sequence>
<keyword evidence="3" id="KW-1185">Reference proteome</keyword>
<dbReference type="InterPro" id="IPR003814">
    <property type="entry name" value="FmdEsu_dom"/>
</dbReference>
<proteinExistence type="predicted"/>
<gene>
    <name evidence="2" type="ORF">SPACI_008960</name>
</gene>
<accession>A0ABZ3IYG1</accession>
<organism evidence="2 3">
    <name type="scientific">Sporomusa acidovorans (strain ATCC 49682 / DSM 3132 / Mol)</name>
    <dbReference type="NCBI Taxonomy" id="1123286"/>
    <lineage>
        <taxon>Bacteria</taxon>
        <taxon>Bacillati</taxon>
        <taxon>Bacillota</taxon>
        <taxon>Negativicutes</taxon>
        <taxon>Selenomonadales</taxon>
        <taxon>Sporomusaceae</taxon>
        <taxon>Sporomusa</taxon>
    </lineage>
</organism>
<evidence type="ECO:0000259" key="1">
    <source>
        <dbReference type="Pfam" id="PF02663"/>
    </source>
</evidence>
<feature type="domain" description="Formylmethanofuran dehydrogenase subunit E" evidence="1">
    <location>
        <begin position="12"/>
        <end position="36"/>
    </location>
</feature>
<evidence type="ECO:0000313" key="2">
    <source>
        <dbReference type="EMBL" id="XFO70896.1"/>
    </source>
</evidence>
<protein>
    <recommendedName>
        <fullName evidence="1">Formylmethanofuran dehydrogenase subunit E domain-containing protein</fullName>
    </recommendedName>
</protein>
<dbReference type="Pfam" id="PF02663">
    <property type="entry name" value="FmdE"/>
    <property type="match status" value="1"/>
</dbReference>